<evidence type="ECO:0000313" key="6">
    <source>
        <dbReference type="Proteomes" id="UP001363151"/>
    </source>
</evidence>
<protein>
    <recommendedName>
        <fullName evidence="4">ABC1 atypical kinase-like domain-containing protein</fullName>
    </recommendedName>
</protein>
<feature type="compositionally biased region" description="Basic and acidic residues" evidence="2">
    <location>
        <begin position="33"/>
        <end position="45"/>
    </location>
</feature>
<keyword evidence="6" id="KW-1185">Reference proteome</keyword>
<dbReference type="InterPro" id="IPR051130">
    <property type="entry name" value="Mito_struct-func_regulator"/>
</dbReference>
<gene>
    <name evidence="5" type="ORF">SO694_00087142</name>
</gene>
<keyword evidence="3" id="KW-0812">Transmembrane</keyword>
<dbReference type="Proteomes" id="UP001363151">
    <property type="component" value="Unassembled WGS sequence"/>
</dbReference>
<name>A0ABR1G568_AURAN</name>
<dbReference type="Pfam" id="PF03109">
    <property type="entry name" value="ABC1"/>
    <property type="match status" value="1"/>
</dbReference>
<feature type="region of interest" description="Disordered" evidence="2">
    <location>
        <begin position="828"/>
        <end position="858"/>
    </location>
</feature>
<feature type="region of interest" description="Disordered" evidence="2">
    <location>
        <begin position="1"/>
        <end position="45"/>
    </location>
</feature>
<dbReference type="EMBL" id="JBBJCI010000121">
    <property type="protein sequence ID" value="KAK7248083.1"/>
    <property type="molecule type" value="Genomic_DNA"/>
</dbReference>
<evidence type="ECO:0000259" key="4">
    <source>
        <dbReference type="Pfam" id="PF03109"/>
    </source>
</evidence>
<keyword evidence="3" id="KW-1133">Transmembrane helix</keyword>
<feature type="compositionally biased region" description="Basic and acidic residues" evidence="2">
    <location>
        <begin position="842"/>
        <end position="858"/>
    </location>
</feature>
<keyword evidence="1" id="KW-0175">Coiled coil</keyword>
<dbReference type="InterPro" id="IPR011009">
    <property type="entry name" value="Kinase-like_dom_sf"/>
</dbReference>
<evidence type="ECO:0000256" key="3">
    <source>
        <dbReference type="SAM" id="Phobius"/>
    </source>
</evidence>
<dbReference type="SUPFAM" id="SSF56112">
    <property type="entry name" value="Protein kinase-like (PK-like)"/>
    <property type="match status" value="1"/>
</dbReference>
<feature type="transmembrane region" description="Helical" evidence="3">
    <location>
        <begin position="478"/>
        <end position="500"/>
    </location>
</feature>
<comment type="caution">
    <text evidence="5">The sequence shown here is derived from an EMBL/GenBank/DDBJ whole genome shotgun (WGS) entry which is preliminary data.</text>
</comment>
<dbReference type="PANTHER" id="PTHR43173">
    <property type="entry name" value="ABC1 FAMILY PROTEIN"/>
    <property type="match status" value="1"/>
</dbReference>
<keyword evidence="3" id="KW-0472">Membrane</keyword>
<proteinExistence type="predicted"/>
<sequence>MAGAVAAPPNPERARTKSDEGVMSWLTGNAPGEPHDDKENEGHTFADTVDAIRTEKGPPHAIPSWDRGRPSMYGAAPAHVMRSHEEMSPKKRGWWGGVRDVMKGGQRSIDTIKLAKNMGDEQKKYKERSKRELDAWEEKYKFDKDTDEAKDAREEIEKKNKRHFVHMAEMFRDLALTNGGFQVKLCQMLAMNTALFPEDVRAPLRECCEKAWNVPLATILPNIEGKKRGLGRRYQEVFETLEPEAMAAASIAQVHRATLRRPRGQQVLVKVQHVGVRDALRADVAILPYLIQFVDNLDPNHGLRPLMYMISSMLEQEVDFRIEGANRERLAAIVERSGKSERSRYSTLYFPFVMWDYCVESMMVQEFMEGAVSLGDRDVVEKLGVPFTTALAELASFFAECCFVHGYMHNDLHFGNVLVRPKMEEKGAPPPTWTQALARRLVKVDNYAALAVGACYVGALAAALSAVALLLGLVAPFLAARAAAACPPLGAALYGFGAFVRHAKNAVTAAVGGAAGLACFFLGEHFAEVDFGAELKRNLKSMFKDPKMVARLEQAFTFHQQTRSKVDKAIAETADVRFELIIIDHGFHTHVTYEYRLAWCKVWAGIGLCDEELLKEGCADFGLEGDDYKKMTMILSFFPYPVWRERRFCGLSEFLGYLKSGNEHGLVATQEVTNRKLPKQFHLMHRTSQQIAAHFNAEYGMGYESSYHFLEHMTKYALLGLRFRNRAAAEFPVPGRLHTADKAWFDAELPAVEERMRLDFVWDRSMSKNASVDKDSNIWALFAKDEAEKWKKWIADDAEKHAQLAMDARRVSLGMSEDDFKAKVAEESGGAAIYVPPAPEEAPDKGETADGDDDKQKK</sequence>
<evidence type="ECO:0000256" key="1">
    <source>
        <dbReference type="SAM" id="Coils"/>
    </source>
</evidence>
<evidence type="ECO:0000313" key="5">
    <source>
        <dbReference type="EMBL" id="KAK7248083.1"/>
    </source>
</evidence>
<feature type="domain" description="ABC1 atypical kinase-like" evidence="4">
    <location>
        <begin position="228"/>
        <end position="422"/>
    </location>
</feature>
<reference evidence="5 6" key="1">
    <citation type="submission" date="2024-03" db="EMBL/GenBank/DDBJ databases">
        <title>Aureococcus anophagefferens CCMP1851 and Kratosvirus quantuckense: Draft genome of a second virus-susceptible host strain in the model system.</title>
        <authorList>
            <person name="Chase E."/>
            <person name="Truchon A.R."/>
            <person name="Schepens W."/>
            <person name="Wilhelm S.W."/>
        </authorList>
    </citation>
    <scope>NUCLEOTIDE SEQUENCE [LARGE SCALE GENOMIC DNA]</scope>
    <source>
        <strain evidence="5 6">CCMP1851</strain>
    </source>
</reference>
<evidence type="ECO:0000256" key="2">
    <source>
        <dbReference type="SAM" id="MobiDB-lite"/>
    </source>
</evidence>
<organism evidence="5 6">
    <name type="scientific">Aureococcus anophagefferens</name>
    <name type="common">Harmful bloom alga</name>
    <dbReference type="NCBI Taxonomy" id="44056"/>
    <lineage>
        <taxon>Eukaryota</taxon>
        <taxon>Sar</taxon>
        <taxon>Stramenopiles</taxon>
        <taxon>Ochrophyta</taxon>
        <taxon>Pelagophyceae</taxon>
        <taxon>Pelagomonadales</taxon>
        <taxon>Pelagomonadaceae</taxon>
        <taxon>Aureococcus</taxon>
    </lineage>
</organism>
<dbReference type="CDD" id="cd05121">
    <property type="entry name" value="ABC1_ADCK3-like"/>
    <property type="match status" value="1"/>
</dbReference>
<feature type="transmembrane region" description="Helical" evidence="3">
    <location>
        <begin position="447"/>
        <end position="471"/>
    </location>
</feature>
<dbReference type="InterPro" id="IPR004147">
    <property type="entry name" value="ABC1_dom"/>
</dbReference>
<feature type="transmembrane region" description="Helical" evidence="3">
    <location>
        <begin position="506"/>
        <end position="527"/>
    </location>
</feature>
<dbReference type="PANTHER" id="PTHR43173:SF19">
    <property type="entry name" value="AARF DOMAIN-CONTAINING PROTEIN KINASE 1"/>
    <property type="match status" value="1"/>
</dbReference>
<accession>A0ABR1G568</accession>
<feature type="coiled-coil region" evidence="1">
    <location>
        <begin position="126"/>
        <end position="162"/>
    </location>
</feature>